<sequence>MRLKTGVTEAVAVVRFPWSILYPFLQGHCRMYEVMEEKEVAAVVKNKEEPKWKAPEDGWINLNVDGAYGISNQNAGIGVVARNSCKNGVLAPPL</sequence>
<name>A0A1R3FX02_9ROSI</name>
<gene>
    <name evidence="1" type="ORF">COLO4_38101</name>
</gene>
<reference evidence="2" key="1">
    <citation type="submission" date="2013-09" db="EMBL/GenBank/DDBJ databases">
        <title>Corchorus olitorius genome sequencing.</title>
        <authorList>
            <person name="Alam M."/>
            <person name="Haque M.S."/>
            <person name="Islam M.S."/>
            <person name="Emdad E.M."/>
            <person name="Islam M.M."/>
            <person name="Ahmed B."/>
            <person name="Halim A."/>
            <person name="Hossen Q.M.M."/>
            <person name="Hossain M.Z."/>
            <person name="Ahmed R."/>
            <person name="Khan M.M."/>
            <person name="Islam R."/>
            <person name="Rashid M.M."/>
            <person name="Khan S.A."/>
            <person name="Rahman M.S."/>
            <person name="Alam M."/>
            <person name="Yahiya A.S."/>
            <person name="Khan M.S."/>
            <person name="Azam M.S."/>
            <person name="Haque T."/>
            <person name="Lashkar M.Z.H."/>
            <person name="Akhand A.I."/>
            <person name="Morshed G."/>
            <person name="Roy S."/>
            <person name="Uddin K.S."/>
            <person name="Rabeya T."/>
            <person name="Hossain A.S."/>
            <person name="Chowdhury A."/>
            <person name="Snigdha A.R."/>
            <person name="Mortoza M.S."/>
            <person name="Matin S.A."/>
            <person name="Hoque S.M.E."/>
            <person name="Islam M.K."/>
            <person name="Roy D.K."/>
            <person name="Haider R."/>
            <person name="Moosa M.M."/>
            <person name="Elias S.M."/>
            <person name="Hasan A.M."/>
            <person name="Jahan S."/>
            <person name="Shafiuddin M."/>
            <person name="Mahmood N."/>
            <person name="Shommy N.S."/>
        </authorList>
    </citation>
    <scope>NUCLEOTIDE SEQUENCE [LARGE SCALE GENOMIC DNA]</scope>
    <source>
        <strain evidence="2">cv. O-4</strain>
    </source>
</reference>
<protein>
    <recommendedName>
        <fullName evidence="3">RNase H type-1 domain-containing protein</fullName>
    </recommendedName>
</protein>
<evidence type="ECO:0000313" key="2">
    <source>
        <dbReference type="Proteomes" id="UP000187203"/>
    </source>
</evidence>
<accession>A0A1R3FX02</accession>
<dbReference type="Proteomes" id="UP000187203">
    <property type="component" value="Unassembled WGS sequence"/>
</dbReference>
<dbReference type="EMBL" id="AWUE01024574">
    <property type="protein sequence ID" value="OMO50387.1"/>
    <property type="molecule type" value="Genomic_DNA"/>
</dbReference>
<proteinExistence type="predicted"/>
<comment type="caution">
    <text evidence="1">The sequence shown here is derived from an EMBL/GenBank/DDBJ whole genome shotgun (WGS) entry which is preliminary data.</text>
</comment>
<evidence type="ECO:0008006" key="3">
    <source>
        <dbReference type="Google" id="ProtNLM"/>
    </source>
</evidence>
<dbReference type="AlphaFoldDB" id="A0A1R3FX02"/>
<evidence type="ECO:0000313" key="1">
    <source>
        <dbReference type="EMBL" id="OMO50387.1"/>
    </source>
</evidence>
<dbReference type="OrthoDB" id="10454257at2759"/>
<keyword evidence="2" id="KW-1185">Reference proteome</keyword>
<organism evidence="1 2">
    <name type="scientific">Corchorus olitorius</name>
    <dbReference type="NCBI Taxonomy" id="93759"/>
    <lineage>
        <taxon>Eukaryota</taxon>
        <taxon>Viridiplantae</taxon>
        <taxon>Streptophyta</taxon>
        <taxon>Embryophyta</taxon>
        <taxon>Tracheophyta</taxon>
        <taxon>Spermatophyta</taxon>
        <taxon>Magnoliopsida</taxon>
        <taxon>eudicotyledons</taxon>
        <taxon>Gunneridae</taxon>
        <taxon>Pentapetalae</taxon>
        <taxon>rosids</taxon>
        <taxon>malvids</taxon>
        <taxon>Malvales</taxon>
        <taxon>Malvaceae</taxon>
        <taxon>Grewioideae</taxon>
        <taxon>Apeibeae</taxon>
        <taxon>Corchorus</taxon>
    </lineage>
</organism>